<organism evidence="3">
    <name type="scientific">Ostreococcus tauri</name>
    <name type="common">Marine green alga</name>
    <dbReference type="NCBI Taxonomy" id="70448"/>
    <lineage>
        <taxon>Eukaryota</taxon>
        <taxon>Viridiplantae</taxon>
        <taxon>Chlorophyta</taxon>
        <taxon>Mamiellophyceae</taxon>
        <taxon>Mamiellales</taxon>
        <taxon>Bathycoccaceae</taxon>
        <taxon>Ostreococcus</taxon>
    </lineage>
</organism>
<evidence type="ECO:0000256" key="2">
    <source>
        <dbReference type="SAM" id="MobiDB-lite"/>
    </source>
</evidence>
<dbReference type="EMBL" id="KZ155783">
    <property type="protein sequence ID" value="OUS46486.1"/>
    <property type="molecule type" value="Genomic_DNA"/>
</dbReference>
<feature type="region of interest" description="Disordered" evidence="2">
    <location>
        <begin position="1"/>
        <end position="31"/>
    </location>
</feature>
<dbReference type="AlphaFoldDB" id="A0A1Y5IAE5"/>
<evidence type="ECO:0000256" key="1">
    <source>
        <dbReference type="SAM" id="Coils"/>
    </source>
</evidence>
<reference evidence="3" key="1">
    <citation type="submission" date="2017-04" db="EMBL/GenBank/DDBJ databases">
        <title>Population genomics of picophytoplankton unveils novel chromosome hypervariability.</title>
        <authorList>
            <consortium name="DOE Joint Genome Institute"/>
            <person name="Blanc-Mathieu R."/>
            <person name="Krasovec M."/>
            <person name="Hebrard M."/>
            <person name="Yau S."/>
            <person name="Desgranges E."/>
            <person name="Martin J."/>
            <person name="Schackwitz W."/>
            <person name="Kuo A."/>
            <person name="Salin G."/>
            <person name="Donnadieu C."/>
            <person name="Desdevises Y."/>
            <person name="Sanchez-Ferandin S."/>
            <person name="Moreau H."/>
            <person name="Rivals E."/>
            <person name="Grigoriev I.V."/>
            <person name="Grimsley N."/>
            <person name="Eyre-Walker A."/>
            <person name="Piganeau G."/>
        </authorList>
    </citation>
    <scope>NUCLEOTIDE SEQUENCE [LARGE SCALE GENOMIC DNA]</scope>
    <source>
        <strain evidence="3">RCC 1115</strain>
    </source>
</reference>
<sequence>MSDDGSASDGSMWSLPASAMRRREEGEEARARCDGAVTPAWIAAARGRIEALLVENASLKRKMREMARDFDAHWETETVAVRAAVRARDAEWTRRVDRYRRIASEVRAAHEVDRAKWAAMERSREKPSTATIEKLKSDVARVKTSLRELKSVAELANRLVAPAVACALDGVRRTLGGVDDDAKG</sequence>
<evidence type="ECO:0000313" key="3">
    <source>
        <dbReference type="EMBL" id="OUS46486.1"/>
    </source>
</evidence>
<dbReference type="Proteomes" id="UP000195557">
    <property type="component" value="Unassembled WGS sequence"/>
</dbReference>
<feature type="compositionally biased region" description="Basic and acidic residues" evidence="2">
    <location>
        <begin position="21"/>
        <end position="31"/>
    </location>
</feature>
<feature type="coiled-coil region" evidence="1">
    <location>
        <begin position="42"/>
        <end position="69"/>
    </location>
</feature>
<feature type="compositionally biased region" description="Low complexity" evidence="2">
    <location>
        <begin position="1"/>
        <end position="19"/>
    </location>
</feature>
<gene>
    <name evidence="3" type="ORF">BE221DRAFT_159563</name>
</gene>
<protein>
    <submittedName>
        <fullName evidence="3">Uncharacterized protein</fullName>
    </submittedName>
</protein>
<keyword evidence="1" id="KW-0175">Coiled coil</keyword>
<name>A0A1Y5IAE5_OSTTA</name>
<proteinExistence type="predicted"/>
<accession>A0A1Y5IAE5</accession>